<evidence type="ECO:0000313" key="4">
    <source>
        <dbReference type="Proteomes" id="UP000594260"/>
    </source>
</evidence>
<keyword evidence="2" id="KW-1133">Transmembrane helix</keyword>
<dbReference type="AlphaFoldDB" id="A0A7M7J6C5"/>
<feature type="region of interest" description="Disordered" evidence="1">
    <location>
        <begin position="368"/>
        <end position="400"/>
    </location>
</feature>
<keyword evidence="2" id="KW-0472">Membrane</keyword>
<name>A0A7M7J6C5_VARDE</name>
<protein>
    <submittedName>
        <fullName evidence="3">Uncharacterized protein</fullName>
    </submittedName>
</protein>
<evidence type="ECO:0000256" key="2">
    <source>
        <dbReference type="SAM" id="Phobius"/>
    </source>
</evidence>
<dbReference type="Proteomes" id="UP000594260">
    <property type="component" value="Unplaced"/>
</dbReference>
<dbReference type="KEGG" id="vde:111244528"/>
<dbReference type="EnsemblMetazoa" id="XM_022791754">
    <property type="protein sequence ID" value="XP_022647489"/>
    <property type="gene ID" value="LOC111244528"/>
</dbReference>
<dbReference type="OrthoDB" id="10522336at2759"/>
<accession>A0A7M7J6C5</accession>
<sequence>MPGLPRNRGRILDRDDEGDEYQADEGQSWPLRIRRISNERRDADIEFRSQHSFKLSILCLVCSAAFFVYFGLSIFTWDSILAKPDEQGMARLRQLWKNVDKSLPPVKKFKRFSHYLLHHPAIHDNYCSDLTSVVCETFLAMMPENVSYQDFLVNPDHWVDDFPYSNRIEVSVNEWQPMIEPLKIVNLQYNFTADDLSEIASCESAVRAVRRMDGSKFKRVIGKDELVLTMESAKLIALGACRCPSSQHLHVEIRFSYRLAQLTTFKKRADLLWQICMIGCGTPVGIHGTIDWAIICDVFLFMSPDLRALHKCNYFPEAATKCDKVQTHALDWCGLSLQLEEADEYPKDLKPTMSEVYIADITDTTGPVPTTDKMSSTGGQVRETGSMTTIGSTSATGLPPTIGKMITTERMSKPKKRIVGKPSTKREAKIINQIS</sequence>
<proteinExistence type="predicted"/>
<feature type="transmembrane region" description="Helical" evidence="2">
    <location>
        <begin position="55"/>
        <end position="77"/>
    </location>
</feature>
<dbReference type="RefSeq" id="XP_022647489.1">
    <property type="nucleotide sequence ID" value="XM_022791754.1"/>
</dbReference>
<feature type="region of interest" description="Disordered" evidence="1">
    <location>
        <begin position="414"/>
        <end position="435"/>
    </location>
</feature>
<evidence type="ECO:0000313" key="3">
    <source>
        <dbReference type="EnsemblMetazoa" id="XP_022647489"/>
    </source>
</evidence>
<dbReference type="GeneID" id="111244528"/>
<dbReference type="InParanoid" id="A0A7M7J6C5"/>
<feature type="compositionally biased region" description="Polar residues" evidence="1">
    <location>
        <begin position="368"/>
        <end position="396"/>
    </location>
</feature>
<evidence type="ECO:0000256" key="1">
    <source>
        <dbReference type="SAM" id="MobiDB-lite"/>
    </source>
</evidence>
<reference evidence="3" key="1">
    <citation type="submission" date="2021-01" db="UniProtKB">
        <authorList>
            <consortium name="EnsemblMetazoa"/>
        </authorList>
    </citation>
    <scope>IDENTIFICATION</scope>
</reference>
<keyword evidence="4" id="KW-1185">Reference proteome</keyword>
<keyword evidence="2" id="KW-0812">Transmembrane</keyword>
<feature type="compositionally biased region" description="Acidic residues" evidence="1">
    <location>
        <begin position="14"/>
        <end position="23"/>
    </location>
</feature>
<organism evidence="3 4">
    <name type="scientific">Varroa destructor</name>
    <name type="common">Honeybee mite</name>
    <dbReference type="NCBI Taxonomy" id="109461"/>
    <lineage>
        <taxon>Eukaryota</taxon>
        <taxon>Metazoa</taxon>
        <taxon>Ecdysozoa</taxon>
        <taxon>Arthropoda</taxon>
        <taxon>Chelicerata</taxon>
        <taxon>Arachnida</taxon>
        <taxon>Acari</taxon>
        <taxon>Parasitiformes</taxon>
        <taxon>Mesostigmata</taxon>
        <taxon>Gamasina</taxon>
        <taxon>Dermanyssoidea</taxon>
        <taxon>Varroidae</taxon>
        <taxon>Varroa</taxon>
    </lineage>
</organism>
<feature type="region of interest" description="Disordered" evidence="1">
    <location>
        <begin position="1"/>
        <end position="25"/>
    </location>
</feature>